<organism evidence="5 6">
    <name type="scientific">Stakelama marina</name>
    <dbReference type="NCBI Taxonomy" id="2826939"/>
    <lineage>
        <taxon>Bacteria</taxon>
        <taxon>Pseudomonadati</taxon>
        <taxon>Pseudomonadota</taxon>
        <taxon>Alphaproteobacteria</taxon>
        <taxon>Sphingomonadales</taxon>
        <taxon>Sphingomonadaceae</taxon>
        <taxon>Stakelama</taxon>
    </lineage>
</organism>
<dbReference type="SUPFAM" id="SSF51206">
    <property type="entry name" value="cAMP-binding domain-like"/>
    <property type="match status" value="1"/>
</dbReference>
<dbReference type="InterPro" id="IPR012318">
    <property type="entry name" value="HTH_CRP"/>
</dbReference>
<evidence type="ECO:0000313" key="5">
    <source>
        <dbReference type="EMBL" id="MBR0553447.1"/>
    </source>
</evidence>
<dbReference type="RefSeq" id="WP_284054712.1">
    <property type="nucleotide sequence ID" value="NZ_JAGRQC010000004.1"/>
</dbReference>
<dbReference type="CDD" id="cd00038">
    <property type="entry name" value="CAP_ED"/>
    <property type="match status" value="1"/>
</dbReference>
<dbReference type="InterPro" id="IPR014710">
    <property type="entry name" value="RmlC-like_jellyroll"/>
</dbReference>
<keyword evidence="6" id="KW-1185">Reference proteome</keyword>
<dbReference type="EMBL" id="JAGRQC010000004">
    <property type="protein sequence ID" value="MBR0553447.1"/>
    <property type="molecule type" value="Genomic_DNA"/>
</dbReference>
<accession>A0A8T4IFP9</accession>
<protein>
    <submittedName>
        <fullName evidence="5">Crp/Fnr family transcriptional regulator</fullName>
    </submittedName>
</protein>
<evidence type="ECO:0000256" key="2">
    <source>
        <dbReference type="ARBA" id="ARBA00023125"/>
    </source>
</evidence>
<name>A0A8T4IFP9_9SPHN</name>
<dbReference type="Gene3D" id="1.10.10.10">
    <property type="entry name" value="Winged helix-like DNA-binding domain superfamily/Winged helix DNA-binding domain"/>
    <property type="match status" value="1"/>
</dbReference>
<comment type="caution">
    <text evidence="5">The sequence shown here is derived from an EMBL/GenBank/DDBJ whole genome shotgun (WGS) entry which is preliminary data.</text>
</comment>
<reference evidence="5" key="1">
    <citation type="submission" date="2021-04" db="EMBL/GenBank/DDBJ databases">
        <title>Ouciella asimina sp. nov., isolated from the surface seawater in the hydrothermal field of Okinawa Trough.</title>
        <authorList>
            <person name="Shuang W."/>
        </authorList>
    </citation>
    <scope>NUCLEOTIDE SEQUENCE</scope>
    <source>
        <strain evidence="5">LXI357</strain>
    </source>
</reference>
<evidence type="ECO:0000313" key="6">
    <source>
        <dbReference type="Proteomes" id="UP000676996"/>
    </source>
</evidence>
<dbReference type="Pfam" id="PF00027">
    <property type="entry name" value="cNMP_binding"/>
    <property type="match status" value="1"/>
</dbReference>
<dbReference type="AlphaFoldDB" id="A0A8T4IFP9"/>
<keyword evidence="3" id="KW-0804">Transcription</keyword>
<keyword evidence="1" id="KW-0805">Transcription regulation</keyword>
<dbReference type="GO" id="GO:0006355">
    <property type="term" value="P:regulation of DNA-templated transcription"/>
    <property type="evidence" value="ECO:0007669"/>
    <property type="project" value="InterPro"/>
</dbReference>
<dbReference type="InterPro" id="IPR036388">
    <property type="entry name" value="WH-like_DNA-bd_sf"/>
</dbReference>
<dbReference type="SUPFAM" id="SSF46785">
    <property type="entry name" value="Winged helix' DNA-binding domain"/>
    <property type="match status" value="1"/>
</dbReference>
<proteinExistence type="predicted"/>
<dbReference type="GO" id="GO:0003677">
    <property type="term" value="F:DNA binding"/>
    <property type="evidence" value="ECO:0007669"/>
    <property type="project" value="UniProtKB-KW"/>
</dbReference>
<evidence type="ECO:0000256" key="3">
    <source>
        <dbReference type="ARBA" id="ARBA00023163"/>
    </source>
</evidence>
<dbReference type="SMART" id="SM00419">
    <property type="entry name" value="HTH_CRP"/>
    <property type="match status" value="1"/>
</dbReference>
<sequence>MITTDFLRTHRTPVLTADDRSILENAVGRTLKMSARQIIVREGVPLKQCTLLLDGFIHRFKDTSDGRRQILAFHVPGDFVDLHSYPLKHLEHSVAASTDVEIAIFPHEAIRDITAKSPTLTELLWKSTLVDAAINREWLVSVGARSAAVRIAHLLCELQLRLERIERADAGGFALPMTQIDLADAVGLTPVHTNRMLRELRERKLADFREQYVRVHDREGLCAFADFDPSYLYLD</sequence>
<dbReference type="InterPro" id="IPR000595">
    <property type="entry name" value="cNMP-bd_dom"/>
</dbReference>
<evidence type="ECO:0000256" key="1">
    <source>
        <dbReference type="ARBA" id="ARBA00023015"/>
    </source>
</evidence>
<dbReference type="InterPro" id="IPR036390">
    <property type="entry name" value="WH_DNA-bd_sf"/>
</dbReference>
<dbReference type="Proteomes" id="UP000676996">
    <property type="component" value="Unassembled WGS sequence"/>
</dbReference>
<dbReference type="Gene3D" id="2.60.120.10">
    <property type="entry name" value="Jelly Rolls"/>
    <property type="match status" value="1"/>
</dbReference>
<dbReference type="Pfam" id="PF13545">
    <property type="entry name" value="HTH_Crp_2"/>
    <property type="match status" value="1"/>
</dbReference>
<keyword evidence="2" id="KW-0238">DNA-binding</keyword>
<dbReference type="InterPro" id="IPR018490">
    <property type="entry name" value="cNMP-bd_dom_sf"/>
</dbReference>
<evidence type="ECO:0000259" key="4">
    <source>
        <dbReference type="PROSITE" id="PS51063"/>
    </source>
</evidence>
<feature type="domain" description="HTH crp-type" evidence="4">
    <location>
        <begin position="145"/>
        <end position="219"/>
    </location>
</feature>
<gene>
    <name evidence="5" type="ORF">J7S20_13135</name>
</gene>
<dbReference type="PROSITE" id="PS51063">
    <property type="entry name" value="HTH_CRP_2"/>
    <property type="match status" value="1"/>
</dbReference>